<proteinExistence type="predicted"/>
<evidence type="ECO:0000313" key="2">
    <source>
        <dbReference type="Proteomes" id="UP000052258"/>
    </source>
</evidence>
<sequence>MSVEGFEEFAENLARLKRENTRMANKAVRDSAALYEGILERTTPVGNGIPAGHELNNYEPLASSIVQTGLKKDKDSNSMVDVGFNKSQGWRAHFPNSGTSQQAPQKFIEKSRDRAKPVVLEVMKSYMRKGLNL</sequence>
<dbReference type="InterPro" id="IPR010064">
    <property type="entry name" value="HK97-gp10_tail"/>
</dbReference>
<dbReference type="NCBIfam" id="TIGR01725">
    <property type="entry name" value="phge_HK97_gp10"/>
    <property type="match status" value="1"/>
</dbReference>
<dbReference type="PATRIC" id="fig|1430899.3.peg.391"/>
<dbReference type="AlphaFoldDB" id="A0A0J8GE37"/>
<dbReference type="EMBL" id="AZHO01000005">
    <property type="protein sequence ID" value="KMT60962.1"/>
    <property type="molecule type" value="Genomic_DNA"/>
</dbReference>
<dbReference type="Proteomes" id="UP000052258">
    <property type="component" value="Unassembled WGS sequence"/>
</dbReference>
<protein>
    <submittedName>
        <fullName evidence="1">Phage protein</fullName>
    </submittedName>
</protein>
<accession>A0A0J8GE37</accession>
<evidence type="ECO:0000313" key="1">
    <source>
        <dbReference type="EMBL" id="KMT60962.1"/>
    </source>
</evidence>
<name>A0A0J8GE37_9LIST</name>
<dbReference type="RefSeq" id="WP_059139855.1">
    <property type="nucleotide sequence ID" value="NZ_KQ130610.1"/>
</dbReference>
<comment type="caution">
    <text evidence="1">The sequence shown here is derived from an EMBL/GenBank/DDBJ whole genome shotgun (WGS) entry which is preliminary data.</text>
</comment>
<reference evidence="1 2" key="1">
    <citation type="journal article" date="2015" name="Genome Biol. Evol.">
        <title>Comparative Genomics of Listeria Sensu Lato: Genus-Wide Differences in Evolutionary Dynamics and the Progressive Gain of Complex, Potentially Pathogenicity-Related Traits through Lateral Gene Transfer.</title>
        <authorList>
            <person name="Chiara M."/>
            <person name="Caruso M."/>
            <person name="D'Erchia A.M."/>
            <person name="Manzari C."/>
            <person name="Fraccalvieri R."/>
            <person name="Goffredo E."/>
            <person name="Latorre L."/>
            <person name="Miccolupo A."/>
            <person name="Padalino I."/>
            <person name="Santagada G."/>
            <person name="Chiocco D."/>
            <person name="Pesole G."/>
            <person name="Horner D.S."/>
            <person name="Parisi A."/>
        </authorList>
    </citation>
    <scope>NUCLEOTIDE SEQUENCE [LARGE SCALE GENOMIC DNA]</scope>
    <source>
        <strain evidence="1 2">1991</strain>
    </source>
</reference>
<organism evidence="1 2">
    <name type="scientific">Listeria fleischmannii 1991</name>
    <dbReference type="NCBI Taxonomy" id="1430899"/>
    <lineage>
        <taxon>Bacteria</taxon>
        <taxon>Bacillati</taxon>
        <taxon>Bacillota</taxon>
        <taxon>Bacilli</taxon>
        <taxon>Bacillales</taxon>
        <taxon>Listeriaceae</taxon>
        <taxon>Listeria</taxon>
    </lineage>
</organism>
<dbReference type="OrthoDB" id="886754at2"/>
<keyword evidence="2" id="KW-1185">Reference proteome</keyword>
<gene>
    <name evidence="1" type="ORF">X560_0382</name>
</gene>
<dbReference type="Pfam" id="PF04883">
    <property type="entry name" value="HK97-gp10_like"/>
    <property type="match status" value="1"/>
</dbReference>